<accession>A0A3E4MYU0</accession>
<dbReference type="SUPFAM" id="SSF56300">
    <property type="entry name" value="Metallo-dependent phosphatases"/>
    <property type="match status" value="1"/>
</dbReference>
<dbReference type="AlphaFoldDB" id="A0A3E4MYU0"/>
<evidence type="ECO:0000313" key="2">
    <source>
        <dbReference type="EMBL" id="RGK54704.1"/>
    </source>
</evidence>
<dbReference type="SUPFAM" id="SSF52540">
    <property type="entry name" value="P-loop containing nucleoside triphosphate hydrolases"/>
    <property type="match status" value="1"/>
</dbReference>
<gene>
    <name evidence="2" type="ORF">DXD04_10395</name>
</gene>
<feature type="domain" description="Calcineurin-like phosphoesterase" evidence="1">
    <location>
        <begin position="5"/>
        <end position="240"/>
    </location>
</feature>
<organism evidence="2 3">
    <name type="scientific">Phocaeicola plebeius</name>
    <dbReference type="NCBI Taxonomy" id="310297"/>
    <lineage>
        <taxon>Bacteria</taxon>
        <taxon>Pseudomonadati</taxon>
        <taxon>Bacteroidota</taxon>
        <taxon>Bacteroidia</taxon>
        <taxon>Bacteroidales</taxon>
        <taxon>Bacteroidaceae</taxon>
        <taxon>Phocaeicola</taxon>
    </lineage>
</organism>
<protein>
    <recommendedName>
        <fullName evidence="1">Calcineurin-like phosphoesterase domain-containing protein</fullName>
    </recommendedName>
</protein>
<dbReference type="Gene3D" id="3.60.21.10">
    <property type="match status" value="1"/>
</dbReference>
<dbReference type="GO" id="GO:0016787">
    <property type="term" value="F:hydrolase activity"/>
    <property type="evidence" value="ECO:0007669"/>
    <property type="project" value="InterPro"/>
</dbReference>
<dbReference type="RefSeq" id="WP_117673108.1">
    <property type="nucleotide sequence ID" value="NZ_CABOGR010000018.1"/>
</dbReference>
<dbReference type="InterPro" id="IPR029052">
    <property type="entry name" value="Metallo-depent_PP-like"/>
</dbReference>
<dbReference type="Proteomes" id="UP000260862">
    <property type="component" value="Unassembled WGS sequence"/>
</dbReference>
<proteinExistence type="predicted"/>
<keyword evidence="3" id="KW-1185">Reference proteome</keyword>
<name>A0A3E4MYU0_9BACT</name>
<dbReference type="Pfam" id="PF00149">
    <property type="entry name" value="Metallophos"/>
    <property type="match status" value="1"/>
</dbReference>
<dbReference type="EMBL" id="QSQT01000018">
    <property type="protein sequence ID" value="RGK54704.1"/>
    <property type="molecule type" value="Genomic_DNA"/>
</dbReference>
<sequence length="1024" mass="119479">MKLGIIQLSDIHFNSLEDFVLGKKDLFIDACCSELTDCSKIVLVITGDISFSGDMNQYDIAYEFFKEIERQIRERSTYINSFQYVIVPGNHDCDFKDDSIRDIVIDRILLTNTKIDDNIIAKCLEPQKNFWNFLSRITGVNYEPCISYKVEVRLTLDENIVFHCYNSSFLSTLNEKIGSLIIPKEKYLYRDGTKEKVVISLFHHNTGWLSPGNTQENPKKMFESHLIDVSDIVMCGHEHSLKQQVVTSLEKKENIIYLEGGAFQYNDMSEFGILKYDTSTKEIENLRFKYDADELIYRNISASNNIFYLHKKIIGITLDDVFYQWLNSIDIPIKHPLKENLILPDIFVYQDLEPIETFSTKYIQYINSKSILKNDFGGKITIIEGDTQSGKSSLMKMLFLNFYDKGMYPLLIKGKDIKAININEQIKKAYKQQYNNDSFSYEKFKQLNKDKKIIIVEDLNESYLNNEGKSALLNELIKFAEKIIVTTKVQNDIKSLIISSQKESDVKRFHLKSLGYEKRNELIEKWIRLGQDPFTCDNIAIEHEIKLTFDQISNLLGEQYVPSYPIFILSFLQGLNGSLRRFDISQTSYAFCYYSLMIAALYKAEVPHNKIEGIIKFLSEFSYELYCLNKDSFTKDEFYAFYTKHKETYFVSFTPDKLLEILFKSYIIKDESENFCIPYKYIYYYLISLKISSIDNKKEQEKIVTNLCNNLHKEREANILIFLVNHSNISFIIDELLLTTMLPFNEYDPITLDTTDKLFTMLNDLVDDIGHKVLRDDVNPHEERIKLLKKSDEISQKISFENEKINDEDFEKDENLKDINDSFKIVKILGQIVKNQKDTFSKNQIVSLIKQSYYVSFRSISFFVKMIDDAQDEIVNLIKDKKLDIKADAKIEVKIQKLLQMMLYRVCLSFFSNLSLSIGTPNMKEVFNDIAKDIGTPAARIVSFTINTYYNKLNVKELKDLVNEFENNPVVLEIIRARVVNYVYHNSLDYNIRQQIGSICKLKLVNKAGYMKYIKENVKLKSNS</sequence>
<reference evidence="2 3" key="1">
    <citation type="submission" date="2018-08" db="EMBL/GenBank/DDBJ databases">
        <title>A genome reference for cultivated species of the human gut microbiota.</title>
        <authorList>
            <person name="Zou Y."/>
            <person name="Xue W."/>
            <person name="Luo G."/>
        </authorList>
    </citation>
    <scope>NUCLEOTIDE SEQUENCE [LARGE SCALE GENOMIC DNA]</scope>
    <source>
        <strain evidence="2 3">TF10-3AC</strain>
    </source>
</reference>
<comment type="caution">
    <text evidence="2">The sequence shown here is derived from an EMBL/GenBank/DDBJ whole genome shotgun (WGS) entry which is preliminary data.</text>
</comment>
<dbReference type="InterPro" id="IPR004843">
    <property type="entry name" value="Calcineurin-like_PHP"/>
</dbReference>
<evidence type="ECO:0000313" key="3">
    <source>
        <dbReference type="Proteomes" id="UP000260862"/>
    </source>
</evidence>
<evidence type="ECO:0000259" key="1">
    <source>
        <dbReference type="Pfam" id="PF00149"/>
    </source>
</evidence>
<dbReference type="InterPro" id="IPR027417">
    <property type="entry name" value="P-loop_NTPase"/>
</dbReference>